<evidence type="ECO:0000256" key="1">
    <source>
        <dbReference type="ARBA" id="ARBA00004442"/>
    </source>
</evidence>
<evidence type="ECO:0000313" key="8">
    <source>
        <dbReference type="EMBL" id="ACU06179.1"/>
    </source>
</evidence>
<evidence type="ECO:0000256" key="4">
    <source>
        <dbReference type="ARBA" id="ARBA00023136"/>
    </source>
</evidence>
<evidence type="ECO:0000313" key="9">
    <source>
        <dbReference type="Proteomes" id="UP000000852"/>
    </source>
</evidence>
<keyword evidence="3" id="KW-0732">Signal</keyword>
<dbReference type="KEGG" id="phe:Phep_3988"/>
<dbReference type="HOGENOM" id="CLU_015553_3_1_10"/>
<dbReference type="CDD" id="cd08977">
    <property type="entry name" value="SusD"/>
    <property type="match status" value="1"/>
</dbReference>
<dbReference type="Gene3D" id="1.25.40.390">
    <property type="match status" value="1"/>
</dbReference>
<gene>
    <name evidence="8" type="ordered locus">Phep_3988</name>
</gene>
<evidence type="ECO:0000256" key="2">
    <source>
        <dbReference type="ARBA" id="ARBA00006275"/>
    </source>
</evidence>
<dbReference type="STRING" id="485917.Phep_3988"/>
<reference evidence="8 9" key="1">
    <citation type="journal article" date="2009" name="Stand. Genomic Sci.">
        <title>Complete genome sequence of Pedobacter heparinus type strain (HIM 762-3).</title>
        <authorList>
            <person name="Han C."/>
            <person name="Spring S."/>
            <person name="Lapidus A."/>
            <person name="Del Rio T.G."/>
            <person name="Tice H."/>
            <person name="Copeland A."/>
            <person name="Cheng J.F."/>
            <person name="Lucas S."/>
            <person name="Chen F."/>
            <person name="Nolan M."/>
            <person name="Bruce D."/>
            <person name="Goodwin L."/>
            <person name="Pitluck S."/>
            <person name="Ivanova N."/>
            <person name="Mavromatis K."/>
            <person name="Mikhailova N."/>
            <person name="Pati A."/>
            <person name="Chen A."/>
            <person name="Palaniappan K."/>
            <person name="Land M."/>
            <person name="Hauser L."/>
            <person name="Chang Y.J."/>
            <person name="Jeffries C.C."/>
            <person name="Saunders E."/>
            <person name="Chertkov O."/>
            <person name="Brettin T."/>
            <person name="Goker M."/>
            <person name="Rohde M."/>
            <person name="Bristow J."/>
            <person name="Eisen J.A."/>
            <person name="Markowitz V."/>
            <person name="Hugenholtz P."/>
            <person name="Kyrpides N.C."/>
            <person name="Klenk H.P."/>
            <person name="Detter J.C."/>
        </authorList>
    </citation>
    <scope>NUCLEOTIDE SEQUENCE [LARGE SCALE GENOMIC DNA]</scope>
    <source>
        <strain evidence="9">ATCC 13125 / DSM 2366 / CIP 104194 / JCM 7457 / NBRC 12017 / NCIMB 9290 / NRRL B-14731 / HIM 762-3</strain>
    </source>
</reference>
<comment type="similarity">
    <text evidence="2">Belongs to the SusD family.</text>
</comment>
<dbReference type="OrthoDB" id="621570at2"/>
<dbReference type="Pfam" id="PF07980">
    <property type="entry name" value="SusD_RagB"/>
    <property type="match status" value="1"/>
</dbReference>
<evidence type="ECO:0000256" key="3">
    <source>
        <dbReference type="ARBA" id="ARBA00022729"/>
    </source>
</evidence>
<dbReference type="InterPro" id="IPR033985">
    <property type="entry name" value="SusD-like_N"/>
</dbReference>
<dbReference type="eggNOG" id="COG3193">
    <property type="taxonomic scope" value="Bacteria"/>
</dbReference>
<proteinExistence type="inferred from homology"/>
<dbReference type="SUPFAM" id="SSF48452">
    <property type="entry name" value="TPR-like"/>
    <property type="match status" value="1"/>
</dbReference>
<keyword evidence="4" id="KW-0472">Membrane</keyword>
<dbReference type="RefSeq" id="WP_015809787.1">
    <property type="nucleotide sequence ID" value="NC_013061.1"/>
</dbReference>
<name>C6XVV4_PEDHD</name>
<keyword evidence="9" id="KW-1185">Reference proteome</keyword>
<dbReference type="GO" id="GO:0009279">
    <property type="term" value="C:cell outer membrane"/>
    <property type="evidence" value="ECO:0007669"/>
    <property type="project" value="UniProtKB-SubCell"/>
</dbReference>
<dbReference type="InterPro" id="IPR011990">
    <property type="entry name" value="TPR-like_helical_dom_sf"/>
</dbReference>
<evidence type="ECO:0000256" key="5">
    <source>
        <dbReference type="ARBA" id="ARBA00023237"/>
    </source>
</evidence>
<accession>C6XVV4</accession>
<sequence>MKNLNLLIRPMVMGLIMLIAGCKGFVEIDPPVDQIVSETVFTSDDMASSTIRGIYARMMIANGFASGYVSSVTLLAGKSSDEFINYNTSSMMDVQFASNNLLPDNGILRTGLWQEPYKYIYYANAVLENLQKSDLVSADMKSQLEGEALFIRAFCHFYLSNLFGEVPVILTTDYRVNAIARASSKTEIYTCMVKDLLKSKALLPESYPAAERTRPNKWAATALLARVYLYQEDWVNAEKQATEVIQKTNLYKIQSDLNQAFLKNSEEAILQFAAPASTGVNTREGQLFILTAAPGASTAVILSSNLTSSFDPNDQRAQKWIGTFTNAAGSWKYAFKYKVKTGATVVTEYSMVLRLAEQYLIRAEARINQGNVETGVQDLNVLRKRARPLPGVAGPNPLPDILPTLSQTDALLAVEKERKYELFAEWGHRWLDLKRTHKAESVMGALRGSNWQSTDVFYPIPKTELANNPNLVQNKGYQ</sequence>
<feature type="domain" description="SusD-like N-terminal" evidence="7">
    <location>
        <begin position="85"/>
        <end position="229"/>
    </location>
</feature>
<dbReference type="EMBL" id="CP001681">
    <property type="protein sequence ID" value="ACU06179.1"/>
    <property type="molecule type" value="Genomic_DNA"/>
</dbReference>
<dbReference type="AlphaFoldDB" id="C6XVV4"/>
<evidence type="ECO:0000259" key="6">
    <source>
        <dbReference type="Pfam" id="PF07980"/>
    </source>
</evidence>
<dbReference type="PROSITE" id="PS51257">
    <property type="entry name" value="PROKAR_LIPOPROTEIN"/>
    <property type="match status" value="1"/>
</dbReference>
<keyword evidence="5" id="KW-0998">Cell outer membrane</keyword>
<organism evidence="8 9">
    <name type="scientific">Pedobacter heparinus (strain ATCC 13125 / DSM 2366 / CIP 104194 / JCM 7457 / NBRC 12017 / NCIMB 9290 / NRRL B-14731 / HIM 762-3)</name>
    <dbReference type="NCBI Taxonomy" id="485917"/>
    <lineage>
        <taxon>Bacteria</taxon>
        <taxon>Pseudomonadati</taxon>
        <taxon>Bacteroidota</taxon>
        <taxon>Sphingobacteriia</taxon>
        <taxon>Sphingobacteriales</taxon>
        <taxon>Sphingobacteriaceae</taxon>
        <taxon>Pedobacter</taxon>
    </lineage>
</organism>
<protein>
    <submittedName>
        <fullName evidence="8">RagB/SusD domain protein</fullName>
    </submittedName>
</protein>
<dbReference type="Proteomes" id="UP000000852">
    <property type="component" value="Chromosome"/>
</dbReference>
<dbReference type="InterPro" id="IPR012944">
    <property type="entry name" value="SusD_RagB_dom"/>
</dbReference>
<evidence type="ECO:0000259" key="7">
    <source>
        <dbReference type="Pfam" id="PF14322"/>
    </source>
</evidence>
<dbReference type="Pfam" id="PF14322">
    <property type="entry name" value="SusD-like_3"/>
    <property type="match status" value="1"/>
</dbReference>
<comment type="subcellular location">
    <subcellularLocation>
        <location evidence="1">Cell outer membrane</location>
    </subcellularLocation>
</comment>
<feature type="domain" description="RagB/SusD" evidence="6">
    <location>
        <begin position="344"/>
        <end position="477"/>
    </location>
</feature>